<evidence type="ECO:0000313" key="5">
    <source>
        <dbReference type="Proteomes" id="UP001175227"/>
    </source>
</evidence>
<organism evidence="4 5">
    <name type="scientific">Armillaria novae-zelandiae</name>
    <dbReference type="NCBI Taxonomy" id="153914"/>
    <lineage>
        <taxon>Eukaryota</taxon>
        <taxon>Fungi</taxon>
        <taxon>Dikarya</taxon>
        <taxon>Basidiomycota</taxon>
        <taxon>Agaricomycotina</taxon>
        <taxon>Agaricomycetes</taxon>
        <taxon>Agaricomycetidae</taxon>
        <taxon>Agaricales</taxon>
        <taxon>Marasmiineae</taxon>
        <taxon>Physalacriaceae</taxon>
        <taxon>Armillaria</taxon>
    </lineage>
</organism>
<comment type="caution">
    <text evidence="4">The sequence shown here is derived from an EMBL/GenBank/DDBJ whole genome shotgun (WGS) entry which is preliminary data.</text>
</comment>
<feature type="transmembrane region" description="Helical" evidence="2">
    <location>
        <begin position="217"/>
        <end position="237"/>
    </location>
</feature>
<feature type="transmembrane region" description="Helical" evidence="2">
    <location>
        <begin position="257"/>
        <end position="278"/>
    </location>
</feature>
<reference evidence="4" key="1">
    <citation type="submission" date="2023-06" db="EMBL/GenBank/DDBJ databases">
        <authorList>
            <consortium name="Lawrence Berkeley National Laboratory"/>
            <person name="Ahrendt S."/>
            <person name="Sahu N."/>
            <person name="Indic B."/>
            <person name="Wong-Bajracharya J."/>
            <person name="Merenyi Z."/>
            <person name="Ke H.-M."/>
            <person name="Monk M."/>
            <person name="Kocsube S."/>
            <person name="Drula E."/>
            <person name="Lipzen A."/>
            <person name="Balint B."/>
            <person name="Henrissat B."/>
            <person name="Andreopoulos B."/>
            <person name="Martin F.M."/>
            <person name="Harder C.B."/>
            <person name="Rigling D."/>
            <person name="Ford K.L."/>
            <person name="Foster G.D."/>
            <person name="Pangilinan J."/>
            <person name="Papanicolaou A."/>
            <person name="Barry K."/>
            <person name="LaButti K."/>
            <person name="Viragh M."/>
            <person name="Koriabine M."/>
            <person name="Yan M."/>
            <person name="Riley R."/>
            <person name="Champramary S."/>
            <person name="Plett K.L."/>
            <person name="Tsai I.J."/>
            <person name="Slot J."/>
            <person name="Sipos G."/>
            <person name="Plett J."/>
            <person name="Nagy L.G."/>
            <person name="Grigoriev I.V."/>
        </authorList>
    </citation>
    <scope>NUCLEOTIDE SEQUENCE</scope>
    <source>
        <strain evidence="4">ICMP 16352</strain>
    </source>
</reference>
<dbReference type="Gene3D" id="3.40.50.1820">
    <property type="entry name" value="alpha/beta hydrolase"/>
    <property type="match status" value="1"/>
</dbReference>
<keyword evidence="2" id="KW-0812">Transmembrane</keyword>
<gene>
    <name evidence="4" type="ORF">IW261DRAFT_1599491</name>
</gene>
<name>A0AA39N9G3_9AGAR</name>
<dbReference type="InterPro" id="IPR050300">
    <property type="entry name" value="GDXG_lipolytic_enzyme"/>
</dbReference>
<accession>A0AA39N9G3</accession>
<dbReference type="EMBL" id="JAUEPR010000152">
    <property type="protein sequence ID" value="KAK0461480.1"/>
    <property type="molecule type" value="Genomic_DNA"/>
</dbReference>
<dbReference type="PANTHER" id="PTHR48081">
    <property type="entry name" value="AB HYDROLASE SUPERFAMILY PROTEIN C4A8.06C"/>
    <property type="match status" value="1"/>
</dbReference>
<keyword evidence="2" id="KW-0472">Membrane</keyword>
<proteinExistence type="predicted"/>
<keyword evidence="2" id="KW-1133">Transmembrane helix</keyword>
<feature type="domain" description="Alpha/beta hydrolase fold-3" evidence="3">
    <location>
        <begin position="103"/>
        <end position="182"/>
    </location>
</feature>
<protein>
    <recommendedName>
        <fullName evidence="3">Alpha/beta hydrolase fold-3 domain-containing protein</fullName>
    </recommendedName>
</protein>
<dbReference type="PANTHER" id="PTHR48081:SF26">
    <property type="entry name" value="ALPHA_BETA HYDROLASE FOLD-3 DOMAIN-CONTAINING PROTEIN"/>
    <property type="match status" value="1"/>
</dbReference>
<dbReference type="InterPro" id="IPR013094">
    <property type="entry name" value="AB_hydrolase_3"/>
</dbReference>
<sequence length="774" mass="86485">MRNAGQHTDLMDIPSIRLFMGTMGGMGPAPPDALVTPVTSHVKKRRLRGILEEFDRQETGKRELSGEWVVGKHTWNRLQTEWKAAQIGERGSHTFAKKTERVMLYIHGGAYYVGSTSEKRVISVPLAQYTDSRVFSLDYRLAPETHFPGPLHDAVIGYFRLIEDLHIPPENIIVCGDSAGGHPHQISKKGGKKYDLIHLALGPESVIHILDDSAYHVLHAILLLITLIILIVGIFHWEHGVYIDSSQAGNVASYITLGFQIFFTVSVISLSVLSRAFAVDEAIRHPRTLVDLDARIQAWGGLGNVFTNWRGILNLGFVSSLIPLYFITGAGVHLAGSSVLGVEIYNQTRTWDSVPGQATSHQGRYLDPFPMESRSVQDYFTNTSLGWPANQMRDIDMFISYVNNTRTQGLQWTLVHDLCGTPGFAYDIIHVNSTRMQVTCEQPSANVEVFLLAAGTNDTSSATVFDPNSLDGTKDMWITISMNSMPLYSDTAVNFSTYWDIHNNHSKVVLHPWTLKESLNFPSHHQILFAWTTTDENAILLDSTGRNGTMHNFTVGYVQVFGCSLTLNHSIVGVTEALKLSGSDTPPTVPDRHEYTKFVWEESSSERLANTFLTAFSPIPDPGDEMEWRDLGHTMAEKVLVMGLVNTTNWEAKYMRMTDLESWIEGLFASWVWSIWQGCDYLYLLTSDSGEIWGNFHSSYGHTTMEANTGTKTDLPRGAALREARLVEDVYLMVDSEVPSTVKKHGIGILLKYGVNEDESHWKLDIDSTRAQGP</sequence>
<keyword evidence="1" id="KW-0378">Hydrolase</keyword>
<dbReference type="InterPro" id="IPR029058">
    <property type="entry name" value="AB_hydrolase_fold"/>
</dbReference>
<dbReference type="GO" id="GO:0016787">
    <property type="term" value="F:hydrolase activity"/>
    <property type="evidence" value="ECO:0007669"/>
    <property type="project" value="UniProtKB-KW"/>
</dbReference>
<evidence type="ECO:0000313" key="4">
    <source>
        <dbReference type="EMBL" id="KAK0461480.1"/>
    </source>
</evidence>
<dbReference type="Proteomes" id="UP001175227">
    <property type="component" value="Unassembled WGS sequence"/>
</dbReference>
<dbReference type="SUPFAM" id="SSF53474">
    <property type="entry name" value="alpha/beta-Hydrolases"/>
    <property type="match status" value="1"/>
</dbReference>
<keyword evidence="5" id="KW-1185">Reference proteome</keyword>
<dbReference type="Pfam" id="PF07859">
    <property type="entry name" value="Abhydrolase_3"/>
    <property type="match status" value="1"/>
</dbReference>
<evidence type="ECO:0000259" key="3">
    <source>
        <dbReference type="Pfam" id="PF07859"/>
    </source>
</evidence>
<dbReference type="AlphaFoldDB" id="A0AA39N9G3"/>
<evidence type="ECO:0000256" key="2">
    <source>
        <dbReference type="SAM" id="Phobius"/>
    </source>
</evidence>
<evidence type="ECO:0000256" key="1">
    <source>
        <dbReference type="ARBA" id="ARBA00022801"/>
    </source>
</evidence>